<dbReference type="InterPro" id="IPR024361">
    <property type="entry name" value="BACON"/>
</dbReference>
<dbReference type="AlphaFoldDB" id="K5DD15"/>
<feature type="domain" description="Peptidase M60" evidence="1">
    <location>
        <begin position="359"/>
        <end position="663"/>
    </location>
</feature>
<dbReference type="Gene3D" id="3.40.390.80">
    <property type="entry name" value="Peptidase M60, enhancin-like domain 2"/>
    <property type="match status" value="1"/>
</dbReference>
<dbReference type="Pfam" id="PF18630">
    <property type="entry name" value="Peptidase_M60_C"/>
    <property type="match status" value="1"/>
</dbReference>
<dbReference type="InterPro" id="IPR013783">
    <property type="entry name" value="Ig-like_fold"/>
</dbReference>
<dbReference type="HOGENOM" id="CLU_012663_0_0_10"/>
<dbReference type="InterPro" id="IPR042279">
    <property type="entry name" value="Pep_M60_3"/>
</dbReference>
<dbReference type="Gene3D" id="2.60.40.10">
    <property type="entry name" value="Immunoglobulins"/>
    <property type="match status" value="1"/>
</dbReference>
<reference evidence="2 3" key="1">
    <citation type="submission" date="2012-02" db="EMBL/GenBank/DDBJ databases">
        <title>The Genome Sequence of Bacteroides finegoldii CL09T03C10.</title>
        <authorList>
            <consortium name="The Broad Institute Genome Sequencing Platform"/>
            <person name="Earl A."/>
            <person name="Ward D."/>
            <person name="Feldgarden M."/>
            <person name="Gevers D."/>
            <person name="Zitomersky N.L."/>
            <person name="Coyne M.J."/>
            <person name="Comstock L.E."/>
            <person name="Young S.K."/>
            <person name="Zeng Q."/>
            <person name="Gargeya S."/>
            <person name="Fitzgerald M."/>
            <person name="Haas B."/>
            <person name="Abouelleil A."/>
            <person name="Alvarado L."/>
            <person name="Arachchi H.M."/>
            <person name="Berlin A."/>
            <person name="Chapman S.B."/>
            <person name="Gearin G."/>
            <person name="Goldberg J."/>
            <person name="Griggs A."/>
            <person name="Gujja S."/>
            <person name="Hansen M."/>
            <person name="Heiman D."/>
            <person name="Howarth C."/>
            <person name="Larimer J."/>
            <person name="Lui A."/>
            <person name="MacDonald P.J.P."/>
            <person name="McCowen C."/>
            <person name="Montmayeur A."/>
            <person name="Murphy C."/>
            <person name="Neiman D."/>
            <person name="Pearson M."/>
            <person name="Priest M."/>
            <person name="Roberts A."/>
            <person name="Saif S."/>
            <person name="Shea T."/>
            <person name="Sisk P."/>
            <person name="Stolte C."/>
            <person name="Sykes S."/>
            <person name="Wortman J."/>
            <person name="Nusbaum C."/>
            <person name="Birren B."/>
        </authorList>
    </citation>
    <scope>NUCLEOTIDE SEQUENCE [LARGE SCALE GENOMIC DNA]</scope>
    <source>
        <strain evidence="2 3">CL09T03C10</strain>
    </source>
</reference>
<comment type="caution">
    <text evidence="2">The sequence shown here is derived from an EMBL/GenBank/DDBJ whole genome shotgun (WGS) entry which is preliminary data.</text>
</comment>
<organism evidence="2 3">
    <name type="scientific">Bacteroides finegoldii CL09T03C10</name>
    <dbReference type="NCBI Taxonomy" id="997888"/>
    <lineage>
        <taxon>Bacteria</taxon>
        <taxon>Pseudomonadati</taxon>
        <taxon>Bacteroidota</taxon>
        <taxon>Bacteroidia</taxon>
        <taxon>Bacteroidales</taxon>
        <taxon>Bacteroidaceae</taxon>
        <taxon>Bacteroides</taxon>
    </lineage>
</organism>
<dbReference type="OrthoDB" id="3954368at2"/>
<accession>K5DD15</accession>
<gene>
    <name evidence="2" type="ORF">HMPREF1057_02145</name>
</gene>
<dbReference type="Pfam" id="PF19190">
    <property type="entry name" value="BACON_2"/>
    <property type="match status" value="1"/>
</dbReference>
<dbReference type="Gene3D" id="1.10.390.30">
    <property type="entry name" value="Peptidase M60, enhancin-like domain 3"/>
    <property type="match status" value="1"/>
</dbReference>
<dbReference type="Gene3D" id="2.60.120.1250">
    <property type="entry name" value="Peptidase M60, enhancin-like domain 1"/>
    <property type="match status" value="1"/>
</dbReference>
<dbReference type="EMBL" id="AGXW01000008">
    <property type="protein sequence ID" value="EKJ90843.1"/>
    <property type="molecule type" value="Genomic_DNA"/>
</dbReference>
<sequence>MKTRKIILPIIFSFVTACLLVSCKDDDQKAFSIFDIAANDLEQVVDKSTNSIEIPVNTTLPESEWQVESTEKWLKADKSISIGDPLINATVEENTADEARTAQIKVHSSIQDYVITVRQFGTYDIAIEGDTQILPTGGKANQFQSGYDIDKSMDGKFTTGTSYEESSNYHSPFGEGNTNFPVILEYFFTDDKEIDYFIYYTRKGNGNFGEVDVYTATISQPSENDYTLQGSYDFKMKNNPSKISFKKGTKPAAVKFVVKSGLNNFASCDEMQFFQNSENNTQEAKLLKVFKDITCTELKEGVTEQDIQELSDKYFIDLAEVIKNNAYSEWEKDFRIREYKAYSDPAVWAEKLITKRYGNQDNLTGIAVEKDDEVIVLVGDTHGYDISLQCIGEEDKGDYVQTAASGSYYILRTGINKFKMENKGQLFVMYNCDLTSHPEPIKIHIPIGSGKVSGFFDLEEHKTDLKYAELISKASDKYFGIRGDKITFYFHRESLLGSTKNEILSAIHLWDDIIGWQQELMGIEDIRPNLFNNHVFAISPEGGYMWASDDRIGFIYTYLDNILLRDKVMEKKDNAWGPAHEIGHIHQGAINWPSSTESSNNIFSNYVLYKLGKYCSRGLEISKLAESYRQKKSWALLGDNGSYKNEDTELHMRMQWQLWNYFHRLGNMPDFFPKLFKELRANPLAAGSPGTAQMQYAKAVCKVADMDMTEFFERWGFFIPEMIMNYEQYGTYMYMVSQQLIDQTKAYMATFSKKVPPIYYLEDRKNGDVGIEDYKVGDVGYYTLFQDNVKITDTPTYQLSGNNITIKNGTQAVAFEIRKDNENGELLDFFNFLSYSIPTTITIDATTKFYAVQADGKRIEMKAE</sequence>
<dbReference type="PANTHER" id="PTHR15730">
    <property type="entry name" value="EXPERIMENTAL AUTOIMMUNE PROSTATITIS ANTIGEN 2-RELATED"/>
    <property type="match status" value="1"/>
</dbReference>
<dbReference type="InterPro" id="IPR031161">
    <property type="entry name" value="Peptidase_M60_dom"/>
</dbReference>
<protein>
    <recommendedName>
        <fullName evidence="1">Peptidase M60 domain-containing protein</fullName>
    </recommendedName>
</protein>
<proteinExistence type="predicted"/>
<dbReference type="Proteomes" id="UP000007995">
    <property type="component" value="Unassembled WGS sequence"/>
</dbReference>
<dbReference type="CDD" id="cd14948">
    <property type="entry name" value="BACON"/>
    <property type="match status" value="1"/>
</dbReference>
<dbReference type="Pfam" id="PF13402">
    <property type="entry name" value="Peptidase_M60"/>
    <property type="match status" value="1"/>
</dbReference>
<name>K5DD15_9BACE</name>
<dbReference type="InterPro" id="IPR051244">
    <property type="entry name" value="TCAF"/>
</dbReference>
<evidence type="ECO:0000259" key="1">
    <source>
        <dbReference type="PROSITE" id="PS51723"/>
    </source>
</evidence>
<dbReference type="Gene3D" id="2.60.120.260">
    <property type="entry name" value="Galactose-binding domain-like"/>
    <property type="match status" value="1"/>
</dbReference>
<evidence type="ECO:0000313" key="3">
    <source>
        <dbReference type="Proteomes" id="UP000007995"/>
    </source>
</evidence>
<dbReference type="PROSITE" id="PS51257">
    <property type="entry name" value="PROKAR_LIPOPROTEIN"/>
    <property type="match status" value="1"/>
</dbReference>
<evidence type="ECO:0000313" key="2">
    <source>
        <dbReference type="EMBL" id="EKJ90843.1"/>
    </source>
</evidence>
<dbReference type="PANTHER" id="PTHR15730:SF5">
    <property type="entry name" value="SI:CH211-210B2.2-RELATED"/>
    <property type="match status" value="1"/>
</dbReference>
<dbReference type="PROSITE" id="PS51723">
    <property type="entry name" value="PEPTIDASE_M60"/>
    <property type="match status" value="1"/>
</dbReference>
<dbReference type="InterPro" id="IPR041333">
    <property type="entry name" value="M60_C"/>
</dbReference>
<dbReference type="RefSeq" id="WP_007762673.1">
    <property type="nucleotide sequence ID" value="NZ_AKBZ01000004.1"/>
</dbReference>
<dbReference type="SMART" id="SM01276">
    <property type="entry name" value="M60-like"/>
    <property type="match status" value="1"/>
</dbReference>